<dbReference type="PROSITE" id="PS00198">
    <property type="entry name" value="4FE4S_FER_1"/>
    <property type="match status" value="1"/>
</dbReference>
<accession>A0A0F9BN54</accession>
<dbReference type="AlphaFoldDB" id="A0A0F9BN54"/>
<dbReference type="PROSITE" id="PS51379">
    <property type="entry name" value="4FE4S_FER_2"/>
    <property type="match status" value="1"/>
</dbReference>
<dbReference type="SUPFAM" id="SSF54862">
    <property type="entry name" value="4Fe-4S ferredoxins"/>
    <property type="match status" value="1"/>
</dbReference>
<feature type="non-terminal residue" evidence="2">
    <location>
        <position position="1"/>
    </location>
</feature>
<comment type="caution">
    <text evidence="2">The sequence shown here is derived from an EMBL/GenBank/DDBJ whole genome shotgun (WGS) entry which is preliminary data.</text>
</comment>
<gene>
    <name evidence="2" type="ORF">LCGC14_2507550</name>
</gene>
<dbReference type="Pfam" id="PF00037">
    <property type="entry name" value="Fer4"/>
    <property type="match status" value="1"/>
</dbReference>
<protein>
    <recommendedName>
        <fullName evidence="1">4Fe-4S ferredoxin-type domain-containing protein</fullName>
    </recommendedName>
</protein>
<evidence type="ECO:0000259" key="1">
    <source>
        <dbReference type="PROSITE" id="PS51379"/>
    </source>
</evidence>
<proteinExistence type="predicted"/>
<sequence length="72" mass="8018">DVCPYQCIAMVSAPRVDWSEAAETFPEASQGDGYAMVLEESRCIRCGLCVRRCPTDAITMQCFESQGEWVYG</sequence>
<reference evidence="2" key="1">
    <citation type="journal article" date="2015" name="Nature">
        <title>Complex archaea that bridge the gap between prokaryotes and eukaryotes.</title>
        <authorList>
            <person name="Spang A."/>
            <person name="Saw J.H."/>
            <person name="Jorgensen S.L."/>
            <person name="Zaremba-Niedzwiedzka K."/>
            <person name="Martijn J."/>
            <person name="Lind A.E."/>
            <person name="van Eijk R."/>
            <person name="Schleper C."/>
            <person name="Guy L."/>
            <person name="Ettema T.J."/>
        </authorList>
    </citation>
    <scope>NUCLEOTIDE SEQUENCE</scope>
</reference>
<organism evidence="2">
    <name type="scientific">marine sediment metagenome</name>
    <dbReference type="NCBI Taxonomy" id="412755"/>
    <lineage>
        <taxon>unclassified sequences</taxon>
        <taxon>metagenomes</taxon>
        <taxon>ecological metagenomes</taxon>
    </lineage>
</organism>
<feature type="domain" description="4Fe-4S ferredoxin-type" evidence="1">
    <location>
        <begin position="34"/>
        <end position="63"/>
    </location>
</feature>
<dbReference type="InterPro" id="IPR017896">
    <property type="entry name" value="4Fe4S_Fe-S-bd"/>
</dbReference>
<evidence type="ECO:0000313" key="2">
    <source>
        <dbReference type="EMBL" id="KKL15242.1"/>
    </source>
</evidence>
<name>A0A0F9BN54_9ZZZZ</name>
<dbReference type="InterPro" id="IPR017900">
    <property type="entry name" value="4Fe4S_Fe_S_CS"/>
</dbReference>
<dbReference type="EMBL" id="LAZR01040136">
    <property type="protein sequence ID" value="KKL15242.1"/>
    <property type="molecule type" value="Genomic_DNA"/>
</dbReference>
<dbReference type="Gene3D" id="3.30.70.3270">
    <property type="match status" value="1"/>
</dbReference>